<evidence type="ECO:0000313" key="1">
    <source>
        <dbReference type="EMBL" id="SMF27257.1"/>
    </source>
</evidence>
<dbReference type="RefSeq" id="WP_132318752.1">
    <property type="nucleotide sequence ID" value="NZ_FWZT01000008.1"/>
</dbReference>
<organism evidence="1 2">
    <name type="scientific">Pseudobacteriovorax antillogorgiicola</name>
    <dbReference type="NCBI Taxonomy" id="1513793"/>
    <lineage>
        <taxon>Bacteria</taxon>
        <taxon>Pseudomonadati</taxon>
        <taxon>Bdellovibrionota</taxon>
        <taxon>Oligoflexia</taxon>
        <taxon>Oligoflexales</taxon>
        <taxon>Pseudobacteriovoracaceae</taxon>
        <taxon>Pseudobacteriovorax</taxon>
    </lineage>
</organism>
<evidence type="ECO:0000313" key="2">
    <source>
        <dbReference type="Proteomes" id="UP000192907"/>
    </source>
</evidence>
<dbReference type="EMBL" id="FWZT01000008">
    <property type="protein sequence ID" value="SMF27257.1"/>
    <property type="molecule type" value="Genomic_DNA"/>
</dbReference>
<dbReference type="AlphaFoldDB" id="A0A1Y6BTZ9"/>
<sequence>MRETQPHIYKRLPSQLAQNTERKLHQDYNSFFGLLKLKNEGKHDAKVKPPKYKKDRGLFSVYFGTRTFVRKGDKVQLTVSIT</sequence>
<dbReference type="OrthoDB" id="442799at2"/>
<proteinExistence type="predicted"/>
<accession>A0A1Y6BTZ9</accession>
<name>A0A1Y6BTZ9_9BACT</name>
<evidence type="ECO:0008006" key="3">
    <source>
        <dbReference type="Google" id="ProtNLM"/>
    </source>
</evidence>
<protein>
    <recommendedName>
        <fullName evidence="3">Transposase</fullName>
    </recommendedName>
</protein>
<keyword evidence="2" id="KW-1185">Reference proteome</keyword>
<reference evidence="2" key="1">
    <citation type="submission" date="2017-04" db="EMBL/GenBank/DDBJ databases">
        <authorList>
            <person name="Varghese N."/>
            <person name="Submissions S."/>
        </authorList>
    </citation>
    <scope>NUCLEOTIDE SEQUENCE [LARGE SCALE GENOMIC DNA]</scope>
    <source>
        <strain evidence="2">RKEM611</strain>
    </source>
</reference>
<gene>
    <name evidence="1" type="ORF">SAMN06296036_108203</name>
</gene>
<dbReference type="Proteomes" id="UP000192907">
    <property type="component" value="Unassembled WGS sequence"/>
</dbReference>